<dbReference type="Proteomes" id="UP000590740">
    <property type="component" value="Unassembled WGS sequence"/>
</dbReference>
<evidence type="ECO:0008006" key="4">
    <source>
        <dbReference type="Google" id="ProtNLM"/>
    </source>
</evidence>
<dbReference type="EMBL" id="JACHIG010000004">
    <property type="protein sequence ID" value="MBB5032873.1"/>
    <property type="molecule type" value="Genomic_DNA"/>
</dbReference>
<accession>A0A7W7YAZ6</accession>
<organism evidence="2 3">
    <name type="scientific">Prosthecobacter vanneervenii</name>
    <dbReference type="NCBI Taxonomy" id="48466"/>
    <lineage>
        <taxon>Bacteria</taxon>
        <taxon>Pseudomonadati</taxon>
        <taxon>Verrucomicrobiota</taxon>
        <taxon>Verrucomicrobiia</taxon>
        <taxon>Verrucomicrobiales</taxon>
        <taxon>Verrucomicrobiaceae</taxon>
        <taxon>Prosthecobacter</taxon>
    </lineage>
</organism>
<dbReference type="AlphaFoldDB" id="A0A7W7YAZ6"/>
<feature type="transmembrane region" description="Helical" evidence="1">
    <location>
        <begin position="189"/>
        <end position="209"/>
    </location>
</feature>
<evidence type="ECO:0000256" key="1">
    <source>
        <dbReference type="SAM" id="Phobius"/>
    </source>
</evidence>
<reference evidence="2 3" key="1">
    <citation type="submission" date="2020-08" db="EMBL/GenBank/DDBJ databases">
        <title>Genomic Encyclopedia of Type Strains, Phase IV (KMG-IV): sequencing the most valuable type-strain genomes for metagenomic binning, comparative biology and taxonomic classification.</title>
        <authorList>
            <person name="Goeker M."/>
        </authorList>
    </citation>
    <scope>NUCLEOTIDE SEQUENCE [LARGE SCALE GENOMIC DNA]</scope>
    <source>
        <strain evidence="2 3">DSM 12252</strain>
    </source>
</reference>
<keyword evidence="1" id="KW-1133">Transmembrane helix</keyword>
<comment type="caution">
    <text evidence="2">The sequence shown here is derived from an EMBL/GenBank/DDBJ whole genome shotgun (WGS) entry which is preliminary data.</text>
</comment>
<evidence type="ECO:0000313" key="3">
    <source>
        <dbReference type="Proteomes" id="UP000590740"/>
    </source>
</evidence>
<keyword evidence="1" id="KW-0812">Transmembrane</keyword>
<protein>
    <recommendedName>
        <fullName evidence="4">TIGR04222 domain-containing membrane protein</fullName>
    </recommendedName>
</protein>
<feature type="transmembrane region" description="Helical" evidence="1">
    <location>
        <begin position="166"/>
        <end position="183"/>
    </location>
</feature>
<dbReference type="RefSeq" id="WP_221306142.1">
    <property type="nucleotide sequence ID" value="NZ_JACHIG010000004.1"/>
</dbReference>
<keyword evidence="3" id="KW-1185">Reference proteome</keyword>
<sequence length="274" mass="29282">MNATHDPLWLKLQDFAFDHPGDALTFTRRLARENRWSPEFARRVVDEYRRFLFLALRAGHAVTPSDEVDQAWHLHLVYTRSYWEDLCQGVLGRALHHGPTRGGRVEDDRFERQYADTKASYTRWFGQEPPADIWPPAEIRFAPRARFARVDVAAFWMLPKERISRALAACLITALSLLSLAACDAKTGGIQWGNVVLLVFLLFVIGMVVRAARRGGGGKGDGSGCGAGCGGGAAGCSGTGHHSDGGSHSGCSSDGGSSGCSSGCGGGGCGGGGD</sequence>
<proteinExistence type="predicted"/>
<evidence type="ECO:0000313" key="2">
    <source>
        <dbReference type="EMBL" id="MBB5032873.1"/>
    </source>
</evidence>
<keyword evidence="1" id="KW-0472">Membrane</keyword>
<gene>
    <name evidence="2" type="ORF">HNQ65_002455</name>
</gene>
<name>A0A7W7YAZ6_9BACT</name>